<sequence length="339" mass="37243">MALTDTKSLIARFERQAHRLGELWERCHGKGWSEEYANEFKALRDERVPATRAALEAIESAAVAPLLARIAALEAQVEQAAQPVAAQHRFRHPQKTMPGWSTWQSCAVSDRPAWQIDSQGYEVEYRALYTSPPKAAPLTDEQHPDDAAVDHFSVAMKAKLSAARAKGRGGWENCDPYVLSDMLRAHVEKGDPRDVANFCMFLHMLGHGIYKPSIQPDLAAMLQELDTPIAGHLGSHSGKFVPGASKYSNAFDAFESAIPLVRWEDHERSCRKIAALSEPHCSQPTQLQMLSEFEEGTLAIEHMGPSALAGDSMSLMDAFDKGLKAGQSALAAKNGVELK</sequence>
<dbReference type="EMBL" id="VYGV01000006">
    <property type="protein sequence ID" value="NWF45428.1"/>
    <property type="molecule type" value="Genomic_DNA"/>
</dbReference>
<evidence type="ECO:0000313" key="1">
    <source>
        <dbReference type="EMBL" id="NWF45428.1"/>
    </source>
</evidence>
<comment type="caution">
    <text evidence="1">The sequence shown here is derived from an EMBL/GenBank/DDBJ whole genome shotgun (WGS) entry which is preliminary data.</text>
</comment>
<organism evidence="1 2">
    <name type="scientific">Hydrogenophaga aromaticivorans</name>
    <dbReference type="NCBI Taxonomy" id="2610898"/>
    <lineage>
        <taxon>Bacteria</taxon>
        <taxon>Pseudomonadati</taxon>
        <taxon>Pseudomonadota</taxon>
        <taxon>Betaproteobacteria</taxon>
        <taxon>Burkholderiales</taxon>
        <taxon>Comamonadaceae</taxon>
        <taxon>Hydrogenophaga</taxon>
    </lineage>
</organism>
<reference evidence="1 2" key="1">
    <citation type="submission" date="2019-09" db="EMBL/GenBank/DDBJ databases">
        <title>Hydrogenophaga aromatica sp. nov., isolated from a para-xylene-degrading enrichment culture.</title>
        <authorList>
            <person name="Tancsics A."/>
            <person name="Banerjee S."/>
        </authorList>
    </citation>
    <scope>NUCLEOTIDE SEQUENCE [LARGE SCALE GENOMIC DNA]</scope>
    <source>
        <strain evidence="1 2">D2P1</strain>
    </source>
</reference>
<accession>A0A7Y8GVZ5</accession>
<dbReference type="Proteomes" id="UP000545507">
    <property type="component" value="Unassembled WGS sequence"/>
</dbReference>
<dbReference type="RefSeq" id="WP_177133711.1">
    <property type="nucleotide sequence ID" value="NZ_VYGV01000006.1"/>
</dbReference>
<evidence type="ECO:0000313" key="2">
    <source>
        <dbReference type="Proteomes" id="UP000545507"/>
    </source>
</evidence>
<protein>
    <submittedName>
        <fullName evidence="1">Uncharacterized protein</fullName>
    </submittedName>
</protein>
<name>A0A7Y8GVZ5_9BURK</name>
<keyword evidence="2" id="KW-1185">Reference proteome</keyword>
<proteinExistence type="predicted"/>
<gene>
    <name evidence="1" type="ORF">F3K02_09230</name>
</gene>
<dbReference type="AlphaFoldDB" id="A0A7Y8GVZ5"/>